<sequence length="260" mass="28758">MRIEVSLSIAPESRLSVNYQHYLTALVYGLISRGAPKFAAALHDGSPWRKESRPFKYFTFGQLYGGPGTTEFSDGGLTFHTDTVTWIFDAALPEISTLVADGLGETGKIRIGPMEASVRSVRSEAEPDFSGGRIKGVCLSPLVASLYDDRLGHRYLGPRDESFGEVLANNALRKWQALFGTPLPEPPLFTADEDYMRRHKRTSKLYRFKETEVIIGHLVPFTLEGSPRLLSLLYHGGLGSRNALGFGLIGEVRHEGSRNL</sequence>
<dbReference type="EMBL" id="CP072943">
    <property type="protein sequence ID" value="QTX32142.1"/>
    <property type="molecule type" value="Genomic_DNA"/>
</dbReference>
<protein>
    <recommendedName>
        <fullName evidence="4">CRISPR-associated endoribonuclease</fullName>
    </recommendedName>
</protein>
<dbReference type="RefSeq" id="WP_274373356.1">
    <property type="nucleotide sequence ID" value="NZ_CP072943.1"/>
</dbReference>
<evidence type="ECO:0000256" key="2">
    <source>
        <dbReference type="ARBA" id="ARBA00022884"/>
    </source>
</evidence>
<dbReference type="PANTHER" id="PTHR36984">
    <property type="entry name" value="CRISPR-ASSOCIATED ENDORIBONUCLEASE CAS6 1"/>
    <property type="match status" value="1"/>
</dbReference>
<comment type="similarity">
    <text evidence="1 4">Belongs to the CRISPR-associated protein Cas6/Cse3/CasE family.</text>
</comment>
<gene>
    <name evidence="8" type="primary">cas6</name>
    <name evidence="8" type="ORF">KAR29_12660</name>
</gene>
<dbReference type="PIRSF" id="PIRSF005054">
    <property type="entry name" value="PF1131"/>
    <property type="match status" value="1"/>
</dbReference>
<evidence type="ECO:0000313" key="8">
    <source>
        <dbReference type="EMBL" id="QTX32142.1"/>
    </source>
</evidence>
<keyword evidence="9" id="KW-1185">Reference proteome</keyword>
<dbReference type="Proteomes" id="UP000671879">
    <property type="component" value="Chromosome"/>
</dbReference>
<dbReference type="GO" id="GO:0051607">
    <property type="term" value="P:defense response to virus"/>
    <property type="evidence" value="ECO:0007669"/>
    <property type="project" value="UniProtKB-KW"/>
</dbReference>
<dbReference type="InterPro" id="IPR049435">
    <property type="entry name" value="Cas_Cas6_C"/>
</dbReference>
<accession>A0A9Q7EZF2</accession>
<dbReference type="Pfam" id="PF01881">
    <property type="entry name" value="Cas_Cas6_C"/>
    <property type="match status" value="1"/>
</dbReference>
<dbReference type="GO" id="GO:0003723">
    <property type="term" value="F:RNA binding"/>
    <property type="evidence" value="ECO:0007669"/>
    <property type="project" value="UniProtKB-KW"/>
</dbReference>
<keyword evidence="3" id="KW-0051">Antiviral defense</keyword>
<evidence type="ECO:0000256" key="6">
    <source>
        <dbReference type="PIRSR" id="PIRSR005054-50"/>
    </source>
</evidence>
<dbReference type="AlphaFoldDB" id="A0A9Q7EZF2"/>
<evidence type="ECO:0000256" key="4">
    <source>
        <dbReference type="PIRNR" id="PIRNR005054"/>
    </source>
</evidence>
<comment type="function">
    <text evidence="4">CRISPR (clustered regularly interspaced short palindromic repeat), is an adaptive immune system that provides protection against mobile genetic elements (viruses, transposable elements and conjugative plasmids). CRISPR clusters contain sequences complementary to antecedent mobile elements and target invading nucleic acids. CRISPR clusters are transcribed and processed into CRISPR RNA (crRNA).</text>
</comment>
<feature type="domain" description="CRISPR associated protein Cas6 C-terminal" evidence="7">
    <location>
        <begin position="125"/>
        <end position="249"/>
    </location>
</feature>
<dbReference type="CDD" id="cd21140">
    <property type="entry name" value="Cas6_I-like"/>
    <property type="match status" value="1"/>
</dbReference>
<dbReference type="Gene3D" id="3.30.70.1900">
    <property type="match status" value="1"/>
</dbReference>
<dbReference type="PANTHER" id="PTHR36984:SF1">
    <property type="entry name" value="CRISPR-ASSOCIATED ENDORIBONUCLEASE CAS6 1"/>
    <property type="match status" value="1"/>
</dbReference>
<dbReference type="InterPro" id="IPR045747">
    <property type="entry name" value="CRISPR-assoc_prot_Cas6_N_sf"/>
</dbReference>
<feature type="active site" description="Proton acceptor" evidence="6">
    <location>
        <position position="28"/>
    </location>
</feature>
<evidence type="ECO:0000256" key="5">
    <source>
        <dbReference type="PIRSR" id="PIRSR005054-1"/>
    </source>
</evidence>
<dbReference type="Pfam" id="PF21350">
    <property type="entry name" value="Cas6_I-A"/>
    <property type="match status" value="1"/>
</dbReference>
<keyword evidence="2" id="KW-0694">RNA-binding</keyword>
<evidence type="ECO:0000313" key="9">
    <source>
        <dbReference type="Proteomes" id="UP000671879"/>
    </source>
</evidence>
<evidence type="ECO:0000259" key="7">
    <source>
        <dbReference type="Pfam" id="PF01881"/>
    </source>
</evidence>
<dbReference type="Gene3D" id="3.30.70.1890">
    <property type="match status" value="1"/>
</dbReference>
<name>A0A9Q7EZF2_9BACT</name>
<feature type="site" description="Transition state stabilizer" evidence="5">
    <location>
        <position position="56"/>
    </location>
</feature>
<dbReference type="InterPro" id="IPR010156">
    <property type="entry name" value="CRISPR-assoc_prot_Cas6"/>
</dbReference>
<dbReference type="GO" id="GO:0016788">
    <property type="term" value="F:hydrolase activity, acting on ester bonds"/>
    <property type="evidence" value="ECO:0007669"/>
    <property type="project" value="InterPro"/>
</dbReference>
<feature type="active site" description="Proton donor" evidence="6">
    <location>
        <position position="43"/>
    </location>
</feature>
<dbReference type="KEGG" id="aram:KAR29_12660"/>
<dbReference type="NCBIfam" id="TIGR01877">
    <property type="entry name" value="cas_cas6"/>
    <property type="match status" value="1"/>
</dbReference>
<reference evidence="9" key="1">
    <citation type="submission" date="2021-04" db="EMBL/GenBank/DDBJ databases">
        <title>A novel Synergistetes isolate from a pyrite-forming mixed culture.</title>
        <authorList>
            <person name="Bunk B."/>
            <person name="Sproer C."/>
            <person name="Spring S."/>
            <person name="Pester M."/>
        </authorList>
    </citation>
    <scope>NUCLEOTIDE SEQUENCE [LARGE SCALE GENOMIC DNA]</scope>
    <source>
        <strain evidence="9">J.5.4.2-T.3.5.2</strain>
    </source>
</reference>
<proteinExistence type="inferred from homology"/>
<evidence type="ECO:0000256" key="3">
    <source>
        <dbReference type="ARBA" id="ARBA00023118"/>
    </source>
</evidence>
<organism evidence="8 9">
    <name type="scientific">Aminithiophilus ramosus</name>
    <dbReference type="NCBI Taxonomy" id="3029084"/>
    <lineage>
        <taxon>Bacteria</taxon>
        <taxon>Thermotogati</taxon>
        <taxon>Synergistota</taxon>
        <taxon>Synergistia</taxon>
        <taxon>Synergistales</taxon>
        <taxon>Aminithiophilaceae</taxon>
        <taxon>Aminithiophilus</taxon>
    </lineage>
</organism>
<evidence type="ECO:0000256" key="1">
    <source>
        <dbReference type="ARBA" id="ARBA00005937"/>
    </source>
</evidence>